<feature type="region of interest" description="Disordered" evidence="1">
    <location>
        <begin position="200"/>
        <end position="230"/>
    </location>
</feature>
<keyword evidence="2" id="KW-0472">Membrane</keyword>
<dbReference type="Gene3D" id="3.30.70.2390">
    <property type="match status" value="1"/>
</dbReference>
<feature type="compositionally biased region" description="Acidic residues" evidence="1">
    <location>
        <begin position="215"/>
        <end position="230"/>
    </location>
</feature>
<dbReference type="AlphaFoldDB" id="A0A1I2CIQ5"/>
<keyword evidence="5" id="KW-1185">Reference proteome</keyword>
<evidence type="ECO:0000313" key="4">
    <source>
        <dbReference type="EMBL" id="SFE68227.1"/>
    </source>
</evidence>
<name>A0A1I2CIQ5_9MICO</name>
<feature type="domain" description="LytR/CpsA/Psr regulator C-terminal" evidence="3">
    <location>
        <begin position="85"/>
        <end position="168"/>
    </location>
</feature>
<protein>
    <submittedName>
        <fullName evidence="4">LytR cell envelope-related transcriptional attenuator</fullName>
    </submittedName>
</protein>
<dbReference type="Pfam" id="PF13399">
    <property type="entry name" value="LytR_C"/>
    <property type="match status" value="1"/>
</dbReference>
<evidence type="ECO:0000256" key="1">
    <source>
        <dbReference type="SAM" id="MobiDB-lite"/>
    </source>
</evidence>
<dbReference type="OrthoDB" id="3267444at2"/>
<dbReference type="RefSeq" id="WP_143073092.1">
    <property type="nucleotide sequence ID" value="NZ_BNAN01000001.1"/>
</dbReference>
<proteinExistence type="predicted"/>
<keyword evidence="2" id="KW-1133">Transmembrane helix</keyword>
<keyword evidence="2" id="KW-0812">Transmembrane</keyword>
<reference evidence="5" key="1">
    <citation type="submission" date="2016-10" db="EMBL/GenBank/DDBJ databases">
        <authorList>
            <person name="Varghese N."/>
            <person name="Submissions S."/>
        </authorList>
    </citation>
    <scope>NUCLEOTIDE SEQUENCE [LARGE SCALE GENOMIC DNA]</scope>
    <source>
        <strain evidence="5">DSM 19083</strain>
    </source>
</reference>
<evidence type="ECO:0000259" key="3">
    <source>
        <dbReference type="Pfam" id="PF13399"/>
    </source>
</evidence>
<accession>A0A1I2CIQ5</accession>
<evidence type="ECO:0000313" key="5">
    <source>
        <dbReference type="Proteomes" id="UP000198520"/>
    </source>
</evidence>
<gene>
    <name evidence="4" type="ORF">SAMN04488035_0145</name>
</gene>
<organism evidence="4 5">
    <name type="scientific">Flavimobilis marinus</name>
    <dbReference type="NCBI Taxonomy" id="285351"/>
    <lineage>
        <taxon>Bacteria</taxon>
        <taxon>Bacillati</taxon>
        <taxon>Actinomycetota</taxon>
        <taxon>Actinomycetes</taxon>
        <taxon>Micrococcales</taxon>
        <taxon>Jonesiaceae</taxon>
        <taxon>Flavimobilis</taxon>
    </lineage>
</organism>
<evidence type="ECO:0000256" key="2">
    <source>
        <dbReference type="SAM" id="Phobius"/>
    </source>
</evidence>
<feature type="transmembrane region" description="Helical" evidence="2">
    <location>
        <begin position="23"/>
        <end position="44"/>
    </location>
</feature>
<dbReference type="Proteomes" id="UP000198520">
    <property type="component" value="Unassembled WGS sequence"/>
</dbReference>
<dbReference type="STRING" id="285351.SAMN04488035_0145"/>
<sequence length="230" mass="23755">MNTRHTPAEARALRRRHKHERQAVLFGMIIAALAVVVLGALAVYSGAVSLPGQPKFVAVEEKGTRIDQPQVCVPPDTLPVAAGEIAVTVLNGSDRAGLAGSVGELLTDRGFLIENTGNDPRNPVVSLISFGAEGIAQAYTLRAHVPDAQLVLDARQGTSIDLTVASSFAALAPLEEVELDPASPLTPLTGCADVATVTPLPAPARLATEAPAEGDGTEDEATDDEAGEDA</sequence>
<dbReference type="EMBL" id="FONZ01000001">
    <property type="protein sequence ID" value="SFE68227.1"/>
    <property type="molecule type" value="Genomic_DNA"/>
</dbReference>
<dbReference type="InterPro" id="IPR027381">
    <property type="entry name" value="LytR/CpsA/Psr_C"/>
</dbReference>